<gene>
    <name evidence="3" type="ORF">DSCA_33560</name>
</gene>
<proteinExistence type="predicted"/>
<protein>
    <submittedName>
        <fullName evidence="3">Ectoine hydrolase DoeA</fullName>
    </submittedName>
</protein>
<dbReference type="GO" id="GO:0016787">
    <property type="term" value="F:hydrolase activity"/>
    <property type="evidence" value="ECO:0007669"/>
    <property type="project" value="UniProtKB-KW"/>
</dbReference>
<dbReference type="InterPro" id="IPR050659">
    <property type="entry name" value="Peptidase_M24B"/>
</dbReference>
<dbReference type="InterPro" id="IPR036005">
    <property type="entry name" value="Creatinase/aminopeptidase-like"/>
</dbReference>
<evidence type="ECO:0000313" key="4">
    <source>
        <dbReference type="Proteomes" id="UP000427906"/>
    </source>
</evidence>
<organism evidence="3 4">
    <name type="scientific">Desulfosarcina alkanivorans</name>
    <dbReference type="NCBI Taxonomy" id="571177"/>
    <lineage>
        <taxon>Bacteria</taxon>
        <taxon>Pseudomonadati</taxon>
        <taxon>Thermodesulfobacteriota</taxon>
        <taxon>Desulfobacteria</taxon>
        <taxon>Desulfobacterales</taxon>
        <taxon>Desulfosarcinaceae</taxon>
        <taxon>Desulfosarcina</taxon>
    </lineage>
</organism>
<dbReference type="OrthoDB" id="9761809at2"/>
<dbReference type="SUPFAM" id="SSF55920">
    <property type="entry name" value="Creatinase/aminopeptidase"/>
    <property type="match status" value="1"/>
</dbReference>
<name>A0A5K7YJP2_9BACT</name>
<dbReference type="SUPFAM" id="SSF53092">
    <property type="entry name" value="Creatinase/prolidase N-terminal domain"/>
    <property type="match status" value="1"/>
</dbReference>
<evidence type="ECO:0000313" key="3">
    <source>
        <dbReference type="EMBL" id="BBO69426.1"/>
    </source>
</evidence>
<dbReference type="Proteomes" id="UP000427906">
    <property type="component" value="Chromosome"/>
</dbReference>
<dbReference type="KEGG" id="dalk:DSCA_33560"/>
<dbReference type="AlphaFoldDB" id="A0A5K7YJP2"/>
<dbReference type="EMBL" id="AP021874">
    <property type="protein sequence ID" value="BBO69426.1"/>
    <property type="molecule type" value="Genomic_DNA"/>
</dbReference>
<feature type="domain" description="Creatinase N-terminal" evidence="2">
    <location>
        <begin position="12"/>
        <end position="157"/>
    </location>
</feature>
<feature type="domain" description="Peptidase M24" evidence="1">
    <location>
        <begin position="166"/>
        <end position="360"/>
    </location>
</feature>
<dbReference type="Pfam" id="PF01321">
    <property type="entry name" value="Creatinase_N"/>
    <property type="match status" value="1"/>
</dbReference>
<keyword evidence="4" id="KW-1185">Reference proteome</keyword>
<accession>A0A5K7YJP2</accession>
<dbReference type="PANTHER" id="PTHR46112">
    <property type="entry name" value="AMINOPEPTIDASE"/>
    <property type="match status" value="1"/>
</dbReference>
<dbReference type="RefSeq" id="WP_155317468.1">
    <property type="nucleotide sequence ID" value="NZ_AP021874.1"/>
</dbReference>
<dbReference type="CDD" id="cd01066">
    <property type="entry name" value="APP_MetAP"/>
    <property type="match status" value="1"/>
</dbReference>
<sequence>MTLFDESEYLERLGKTKTRMADAGIDVLVASDPANMNYLTGYDGWSFYVPQCVVVSLDADTPLWIGRGMDVAGARHTTFLPEADIIGYPDHYVQTLARHPMNFVGDMIAERGWGAKTVGVEMDAYYFSARAYAELQKHLPNARFANADLLVNWVRLIKSDAEIVIMRQAGQIANRVMTTAIDRLEPGVRECDAVAAVYQAQMSGTEAFGGDYPAIVPMMPTGEKTSAPHLTWTDAPYENEQMVNLELAACRHRYHCPIARTAYLGKNPPAKLVELAAHTVEGLDLTLAAIKPGMRAEAVEQVWRKHMAKVGLEKESRIGYAMGLNYPPDWGEHTASLRPGDQTVLEPNMTFHMILGMWMDDYGFECSESFRVSGDGCETFADVPRKLFVKA</sequence>
<dbReference type="PANTHER" id="PTHR46112:SF2">
    <property type="entry name" value="XAA-PRO AMINOPEPTIDASE P-RELATED"/>
    <property type="match status" value="1"/>
</dbReference>
<reference evidence="3 4" key="1">
    <citation type="submission" date="2019-11" db="EMBL/GenBank/DDBJ databases">
        <title>Comparative genomics of hydrocarbon-degrading Desulfosarcina strains.</title>
        <authorList>
            <person name="Watanabe M."/>
            <person name="Kojima H."/>
            <person name="Fukui M."/>
        </authorList>
    </citation>
    <scope>NUCLEOTIDE SEQUENCE [LARGE SCALE GENOMIC DNA]</scope>
    <source>
        <strain evidence="3 4">PL12</strain>
    </source>
</reference>
<dbReference type="Gene3D" id="3.90.230.10">
    <property type="entry name" value="Creatinase/methionine aminopeptidase superfamily"/>
    <property type="match status" value="1"/>
</dbReference>
<keyword evidence="3" id="KW-0378">Hydrolase</keyword>
<dbReference type="Pfam" id="PF00557">
    <property type="entry name" value="Peptidase_M24"/>
    <property type="match status" value="1"/>
</dbReference>
<dbReference type="Gene3D" id="3.40.350.10">
    <property type="entry name" value="Creatinase/prolidase N-terminal domain"/>
    <property type="match status" value="1"/>
</dbReference>
<evidence type="ECO:0000259" key="2">
    <source>
        <dbReference type="Pfam" id="PF01321"/>
    </source>
</evidence>
<dbReference type="InterPro" id="IPR000587">
    <property type="entry name" value="Creatinase_N"/>
</dbReference>
<evidence type="ECO:0000259" key="1">
    <source>
        <dbReference type="Pfam" id="PF00557"/>
    </source>
</evidence>
<dbReference type="InterPro" id="IPR029149">
    <property type="entry name" value="Creatin/AminoP/Spt16_N"/>
</dbReference>
<dbReference type="InterPro" id="IPR000994">
    <property type="entry name" value="Pept_M24"/>
</dbReference>